<gene>
    <name evidence="1" type="ORF">LX66_2025</name>
</gene>
<protein>
    <submittedName>
        <fullName evidence="1">Uncharacterized protein</fullName>
    </submittedName>
</protein>
<keyword evidence="2" id="KW-1185">Reference proteome</keyword>
<dbReference type="EMBL" id="VLLG01000003">
    <property type="protein sequence ID" value="TWI87951.1"/>
    <property type="molecule type" value="Genomic_DNA"/>
</dbReference>
<accession>A0A562T2W6</accession>
<comment type="caution">
    <text evidence="1">The sequence shown here is derived from an EMBL/GenBank/DDBJ whole genome shotgun (WGS) entry which is preliminary data.</text>
</comment>
<organism evidence="1 2">
    <name type="scientific">Chitinophaga japonensis</name>
    <name type="common">Flexibacter japonensis</name>
    <dbReference type="NCBI Taxonomy" id="104662"/>
    <lineage>
        <taxon>Bacteria</taxon>
        <taxon>Pseudomonadati</taxon>
        <taxon>Bacteroidota</taxon>
        <taxon>Chitinophagia</taxon>
        <taxon>Chitinophagales</taxon>
        <taxon>Chitinophagaceae</taxon>
        <taxon>Chitinophaga</taxon>
    </lineage>
</organism>
<sequence>MNKSEQAQIKELKANIDGVHRFTDGTDKYGMLIIARGELLFFQENDKGLLCEISARYSLINPKTIKQWDNGDKISEEEKDQILAKIIHFYKIAYKNDLTVYKE</sequence>
<dbReference type="AlphaFoldDB" id="A0A562T2W6"/>
<reference evidence="1 2" key="1">
    <citation type="journal article" date="2013" name="Stand. Genomic Sci.">
        <title>Genomic Encyclopedia of Type Strains, Phase I: The one thousand microbial genomes (KMG-I) project.</title>
        <authorList>
            <person name="Kyrpides N.C."/>
            <person name="Woyke T."/>
            <person name="Eisen J.A."/>
            <person name="Garrity G."/>
            <person name="Lilburn T.G."/>
            <person name="Beck B.J."/>
            <person name="Whitman W.B."/>
            <person name="Hugenholtz P."/>
            <person name="Klenk H.P."/>
        </authorList>
    </citation>
    <scope>NUCLEOTIDE SEQUENCE [LARGE SCALE GENOMIC DNA]</scope>
    <source>
        <strain evidence="1 2">DSM 13484</strain>
    </source>
</reference>
<evidence type="ECO:0000313" key="2">
    <source>
        <dbReference type="Proteomes" id="UP000316778"/>
    </source>
</evidence>
<evidence type="ECO:0000313" key="1">
    <source>
        <dbReference type="EMBL" id="TWI87951.1"/>
    </source>
</evidence>
<proteinExistence type="predicted"/>
<name>A0A562T2W6_CHIJA</name>
<dbReference type="Proteomes" id="UP000316778">
    <property type="component" value="Unassembled WGS sequence"/>
</dbReference>